<evidence type="ECO:0000313" key="8">
    <source>
        <dbReference type="Proteomes" id="UP001203136"/>
    </source>
</evidence>
<protein>
    <recommendedName>
        <fullName evidence="9">YfcC family protein</fullName>
    </recommendedName>
</protein>
<comment type="caution">
    <text evidence="7">The sequence shown here is derived from an EMBL/GenBank/DDBJ whole genome shotgun (WGS) entry which is preliminary data.</text>
</comment>
<feature type="transmembrane region" description="Helical" evidence="6">
    <location>
        <begin position="12"/>
        <end position="30"/>
    </location>
</feature>
<evidence type="ECO:0008006" key="9">
    <source>
        <dbReference type="Google" id="ProtNLM"/>
    </source>
</evidence>
<evidence type="ECO:0000313" key="7">
    <source>
        <dbReference type="EMBL" id="MCK0088573.1"/>
    </source>
</evidence>
<feature type="transmembrane region" description="Helical" evidence="6">
    <location>
        <begin position="73"/>
        <end position="93"/>
    </location>
</feature>
<evidence type="ECO:0000256" key="2">
    <source>
        <dbReference type="ARBA" id="ARBA00022475"/>
    </source>
</evidence>
<keyword evidence="3 6" id="KW-0812">Transmembrane</keyword>
<evidence type="ECO:0000256" key="4">
    <source>
        <dbReference type="ARBA" id="ARBA00022989"/>
    </source>
</evidence>
<reference evidence="7" key="1">
    <citation type="journal article" date="2022" name="Cell Host Microbe">
        <title>Colonization of the live biotherapeutic product VE303 and modulation of the microbiota and metabolites in healthy volunteers.</title>
        <authorList>
            <person name="Dsouza M."/>
            <person name="Menon R."/>
            <person name="Crossette E."/>
            <person name="Bhattarai S.K."/>
            <person name="Schneider J."/>
            <person name="Kim Y.G."/>
            <person name="Reddy S."/>
            <person name="Caballero S."/>
            <person name="Felix C."/>
            <person name="Cornacchione L."/>
            <person name="Hendrickson J."/>
            <person name="Watson A.R."/>
            <person name="Minot S.S."/>
            <person name="Greenfield N."/>
            <person name="Schopf L."/>
            <person name="Szabady R."/>
            <person name="Patarroyo J."/>
            <person name="Smith W."/>
            <person name="Harrison P."/>
            <person name="Kuijper E.J."/>
            <person name="Kelly C.P."/>
            <person name="Olle B."/>
            <person name="Bobilev D."/>
            <person name="Silber J.L."/>
            <person name="Bucci V."/>
            <person name="Roberts B."/>
            <person name="Faith J."/>
            <person name="Norman J.M."/>
        </authorList>
    </citation>
    <scope>NUCLEOTIDE SEQUENCE</scope>
    <source>
        <strain evidence="7">VE303-04</strain>
    </source>
</reference>
<organism evidence="7 8">
    <name type="scientific">Clostridium symbiosum</name>
    <name type="common">Bacteroides symbiosus</name>
    <dbReference type="NCBI Taxonomy" id="1512"/>
    <lineage>
        <taxon>Bacteria</taxon>
        <taxon>Bacillati</taxon>
        <taxon>Bacillota</taxon>
        <taxon>Clostridia</taxon>
        <taxon>Lachnospirales</taxon>
        <taxon>Lachnospiraceae</taxon>
        <taxon>Otoolea</taxon>
    </lineage>
</organism>
<name>A0AAW5F9J2_CLOSY</name>
<keyword evidence="2" id="KW-1003">Cell membrane</keyword>
<feature type="transmembrane region" description="Helical" evidence="6">
    <location>
        <begin position="114"/>
        <end position="136"/>
    </location>
</feature>
<comment type="subcellular location">
    <subcellularLocation>
        <location evidence="1">Cell membrane</location>
        <topology evidence="1">Multi-pass membrane protein</topology>
    </subcellularLocation>
</comment>
<sequence>MKEKKEFQMPNSFALLFIIIAVMAILTYLIPAGQFERIEGATGRLEVIPGSYQLIEKTPATIFDIFLAIPEGIISAAGMVVCTLMIGGGMEVVSKSGALHIGISKVISNLNQKSGDLVLVFLFSIFFRLGRIYGLWRSHHSIFPYSYSHFCSFRL</sequence>
<accession>A0AAW5F9J2</accession>
<evidence type="ECO:0000256" key="3">
    <source>
        <dbReference type="ARBA" id="ARBA00022692"/>
    </source>
</evidence>
<proteinExistence type="predicted"/>
<dbReference type="Pfam" id="PF03606">
    <property type="entry name" value="DcuC"/>
    <property type="match status" value="1"/>
</dbReference>
<keyword evidence="5 6" id="KW-0472">Membrane</keyword>
<evidence type="ECO:0000256" key="5">
    <source>
        <dbReference type="ARBA" id="ARBA00023136"/>
    </source>
</evidence>
<dbReference type="RefSeq" id="WP_024738857.1">
    <property type="nucleotide sequence ID" value="NZ_JAINVB010000001.1"/>
</dbReference>
<dbReference type="Proteomes" id="UP001203136">
    <property type="component" value="Unassembled WGS sequence"/>
</dbReference>
<gene>
    <name evidence="7" type="ORF">K5I21_22475</name>
</gene>
<dbReference type="AlphaFoldDB" id="A0AAW5F9J2"/>
<evidence type="ECO:0000256" key="1">
    <source>
        <dbReference type="ARBA" id="ARBA00004651"/>
    </source>
</evidence>
<dbReference type="EMBL" id="JAINVB010000001">
    <property type="protein sequence ID" value="MCK0088573.1"/>
    <property type="molecule type" value="Genomic_DNA"/>
</dbReference>
<keyword evidence="4 6" id="KW-1133">Transmembrane helix</keyword>
<evidence type="ECO:0000256" key="6">
    <source>
        <dbReference type="SAM" id="Phobius"/>
    </source>
</evidence>
<dbReference type="GO" id="GO:0005886">
    <property type="term" value="C:plasma membrane"/>
    <property type="evidence" value="ECO:0007669"/>
    <property type="project" value="UniProtKB-SubCell"/>
</dbReference>
<dbReference type="InterPro" id="IPR018385">
    <property type="entry name" value="C4_dicarb_anaerob_car-like"/>
</dbReference>